<dbReference type="SUPFAM" id="SSF82693">
    <property type="entry name" value="Multidrug efflux transporter AcrB pore domain, PN1, PN2, PC1 and PC2 subdomains"/>
    <property type="match status" value="1"/>
</dbReference>
<gene>
    <name evidence="1" type="ORF">ADUPG1_000893</name>
</gene>
<protein>
    <submittedName>
        <fullName evidence="1">Acriflavin resistance protein like protein</fullName>
    </submittedName>
</protein>
<dbReference type="Pfam" id="PF00873">
    <property type="entry name" value="ACR_tran"/>
    <property type="match status" value="1"/>
</dbReference>
<feature type="non-terminal residue" evidence="1">
    <location>
        <position position="186"/>
    </location>
</feature>
<sequence>NRGPRMSFARLTIEKKTVSLVLTIVFFLGGIKAFLDMPRLEDPEFTIKEALVVTNYPGATPAEVADEVTDVIEGAAQQLKQLDKVTSISNRGQSIVTVEVQDKYDKDTLPQVWDELRRKDLQDYVTFLRKQLLLVENVAKITVWGEQQETVFVEISRARMSQLGVSLDSVYNTLSNRNLVVESGNV</sequence>
<dbReference type="Proteomes" id="UP001057375">
    <property type="component" value="Unassembled WGS sequence"/>
</dbReference>
<organism evidence="1 2">
    <name type="scientific">Aduncisulcus paluster</name>
    <dbReference type="NCBI Taxonomy" id="2918883"/>
    <lineage>
        <taxon>Eukaryota</taxon>
        <taxon>Metamonada</taxon>
        <taxon>Carpediemonas-like organisms</taxon>
        <taxon>Aduncisulcus</taxon>
    </lineage>
</organism>
<evidence type="ECO:0000313" key="2">
    <source>
        <dbReference type="Proteomes" id="UP001057375"/>
    </source>
</evidence>
<dbReference type="InterPro" id="IPR001036">
    <property type="entry name" value="Acrflvin-R"/>
</dbReference>
<feature type="non-terminal residue" evidence="1">
    <location>
        <position position="1"/>
    </location>
</feature>
<evidence type="ECO:0000313" key="1">
    <source>
        <dbReference type="EMBL" id="GKT28830.1"/>
    </source>
</evidence>
<dbReference type="PANTHER" id="PTHR32063">
    <property type="match status" value="1"/>
</dbReference>
<proteinExistence type="predicted"/>
<dbReference type="InterPro" id="IPR027463">
    <property type="entry name" value="AcrB_DN_DC_subdom"/>
</dbReference>
<reference evidence="1" key="1">
    <citation type="submission" date="2022-03" db="EMBL/GenBank/DDBJ databases">
        <title>Draft genome sequence of Aduncisulcus paluster, a free-living microaerophilic Fornicata.</title>
        <authorList>
            <person name="Yuyama I."/>
            <person name="Kume K."/>
            <person name="Tamura T."/>
            <person name="Inagaki Y."/>
            <person name="Hashimoto T."/>
        </authorList>
    </citation>
    <scope>NUCLEOTIDE SEQUENCE</scope>
    <source>
        <strain evidence="1">NY0171</strain>
    </source>
</reference>
<dbReference type="PANTHER" id="PTHR32063:SF18">
    <property type="entry name" value="CATION EFFLUX SYSTEM PROTEIN"/>
    <property type="match status" value="1"/>
</dbReference>
<dbReference type="Gene3D" id="3.30.70.1320">
    <property type="entry name" value="Multidrug efflux transporter AcrB pore domain like"/>
    <property type="match status" value="1"/>
</dbReference>
<dbReference type="EMBL" id="BQXS01000497">
    <property type="protein sequence ID" value="GKT28830.1"/>
    <property type="molecule type" value="Genomic_DNA"/>
</dbReference>
<dbReference type="Gene3D" id="3.30.70.1430">
    <property type="entry name" value="Multidrug efflux transporter AcrB pore domain"/>
    <property type="match status" value="1"/>
</dbReference>
<dbReference type="Gene3D" id="1.20.1640.10">
    <property type="entry name" value="Multidrug efflux transporter AcrB transmembrane domain"/>
    <property type="match status" value="1"/>
</dbReference>
<accession>A0ABQ5KBW3</accession>
<keyword evidence="2" id="KW-1185">Reference proteome</keyword>
<dbReference type="Gene3D" id="3.30.2090.10">
    <property type="entry name" value="Multidrug efflux transporter AcrB TolC docking domain, DN and DC subdomains"/>
    <property type="match status" value="1"/>
</dbReference>
<comment type="caution">
    <text evidence="1">The sequence shown here is derived from an EMBL/GenBank/DDBJ whole genome shotgun (WGS) entry which is preliminary data.</text>
</comment>
<name>A0ABQ5KBW3_9EUKA</name>